<dbReference type="Pfam" id="PF07508">
    <property type="entry name" value="Recombinase"/>
    <property type="match status" value="1"/>
</dbReference>
<dbReference type="Pfam" id="PF13408">
    <property type="entry name" value="Zn_ribbon_recom"/>
    <property type="match status" value="1"/>
</dbReference>
<dbReference type="EMBL" id="LCHN01000028">
    <property type="protein sequence ID" value="KKT34818.1"/>
    <property type="molecule type" value="Genomic_DNA"/>
</dbReference>
<evidence type="ECO:0000313" key="3">
    <source>
        <dbReference type="EMBL" id="KKT34818.1"/>
    </source>
</evidence>
<sequence>MKYIAYCRKSSEGEDRQAQSLDTQERLLKDFASREKLEVLRVVRESRSAKTDGIRPLFYKVLEDIRRGEADALLVVHTDRLARNFIDAGQIIKMLESGALKQVRTPSNTYDNYISLLYMGFDFVFAAHYSRDLSAKVKAGNESKLLKGEYPSKAPIGYKNIPHGIVPDPSKSIYIQKAFALYETTKYSVKTLSKELSSQGFTTKKGKRINKSALHRILSNPEYLGLIRRKGKIYKGNHQPLVSRSLFEKVQAFLQNKNRSRRQKHNFLYRDFLTCSVCGCKITADKAKQKYVYYHCTNGKGACDQHKHYISEQTVETLFTSFLKDHNINEELATLSLEVYKEDLTRTNKFVIQHEISQKEEIKKIETNLQRLLEMRLSDEIDKEMFEKGKEKLLADKRSLEENPNSKSLEDIETTFELLNMIKVRACNLQKVFKKGDSDVKRDLLNSLLSNCYIKDKKIEKVNLNYPFKPLIEMGNDPNIDKWRRRWDSNPRVL</sequence>
<evidence type="ECO:0000259" key="2">
    <source>
        <dbReference type="PROSITE" id="PS51737"/>
    </source>
</evidence>
<dbReference type="Gene3D" id="3.40.50.1390">
    <property type="entry name" value="Resolvase, N-terminal catalytic domain"/>
    <property type="match status" value="1"/>
</dbReference>
<reference evidence="3 4" key="1">
    <citation type="journal article" date="2015" name="Nature">
        <title>rRNA introns, odd ribosomes, and small enigmatic genomes across a large radiation of phyla.</title>
        <authorList>
            <person name="Brown C.T."/>
            <person name="Hug L.A."/>
            <person name="Thomas B.C."/>
            <person name="Sharon I."/>
            <person name="Castelle C.J."/>
            <person name="Singh A."/>
            <person name="Wilkins M.J."/>
            <person name="Williams K.H."/>
            <person name="Banfield J.F."/>
        </authorList>
    </citation>
    <scope>NUCLEOTIDE SEQUENCE [LARGE SCALE GENOMIC DNA]</scope>
</reference>
<dbReference type="CDD" id="cd00338">
    <property type="entry name" value="Ser_Recombinase"/>
    <property type="match status" value="1"/>
</dbReference>
<evidence type="ECO:0000313" key="4">
    <source>
        <dbReference type="Proteomes" id="UP000034069"/>
    </source>
</evidence>
<dbReference type="InterPro" id="IPR006119">
    <property type="entry name" value="Resolv_N"/>
</dbReference>
<proteinExistence type="predicted"/>
<accession>A0A0G1GKC7</accession>
<dbReference type="InterPro" id="IPR025827">
    <property type="entry name" value="Zn_ribbon_recom_dom"/>
</dbReference>
<gene>
    <name evidence="3" type="ORF">UW23_C0028G0002</name>
</gene>
<protein>
    <submittedName>
        <fullName evidence="3">Recombinase</fullName>
    </submittedName>
</protein>
<dbReference type="InterPro" id="IPR038109">
    <property type="entry name" value="DNA_bind_recomb_sf"/>
</dbReference>
<dbReference type="InterPro" id="IPR011109">
    <property type="entry name" value="DNA_bind_recombinase_dom"/>
</dbReference>
<dbReference type="GO" id="GO:0003677">
    <property type="term" value="F:DNA binding"/>
    <property type="evidence" value="ECO:0007669"/>
    <property type="project" value="InterPro"/>
</dbReference>
<feature type="domain" description="Resolvase/invertase-type recombinase catalytic" evidence="1">
    <location>
        <begin position="2"/>
        <end position="148"/>
    </location>
</feature>
<organism evidence="3 4">
    <name type="scientific">Candidatus Collierbacteria bacterium GW2011_GWA1_44_12</name>
    <dbReference type="NCBI Taxonomy" id="1618376"/>
    <lineage>
        <taxon>Bacteria</taxon>
        <taxon>Candidatus Collieribacteriota</taxon>
    </lineage>
</organism>
<name>A0A0G1GKC7_9BACT</name>
<evidence type="ECO:0000259" key="1">
    <source>
        <dbReference type="PROSITE" id="PS51736"/>
    </source>
</evidence>
<dbReference type="PANTHER" id="PTHR30461:SF23">
    <property type="entry name" value="DNA RECOMBINASE-RELATED"/>
    <property type="match status" value="1"/>
</dbReference>
<dbReference type="Pfam" id="PF00239">
    <property type="entry name" value="Resolvase"/>
    <property type="match status" value="1"/>
</dbReference>
<dbReference type="AlphaFoldDB" id="A0A0G1GKC7"/>
<dbReference type="PROSITE" id="PS51736">
    <property type="entry name" value="RECOMBINASES_3"/>
    <property type="match status" value="1"/>
</dbReference>
<dbReference type="InterPro" id="IPR036162">
    <property type="entry name" value="Resolvase-like_N_sf"/>
</dbReference>
<dbReference type="GO" id="GO:0000150">
    <property type="term" value="F:DNA strand exchange activity"/>
    <property type="evidence" value="ECO:0007669"/>
    <property type="project" value="InterPro"/>
</dbReference>
<dbReference type="PROSITE" id="PS51737">
    <property type="entry name" value="RECOMBINASE_DNA_BIND"/>
    <property type="match status" value="1"/>
</dbReference>
<dbReference type="Proteomes" id="UP000034069">
    <property type="component" value="Unassembled WGS sequence"/>
</dbReference>
<comment type="caution">
    <text evidence="3">The sequence shown here is derived from an EMBL/GenBank/DDBJ whole genome shotgun (WGS) entry which is preliminary data.</text>
</comment>
<dbReference type="Gene3D" id="3.90.1750.20">
    <property type="entry name" value="Putative Large Serine Recombinase, Chain B, Domain 2"/>
    <property type="match status" value="1"/>
</dbReference>
<dbReference type="SUPFAM" id="SSF53041">
    <property type="entry name" value="Resolvase-like"/>
    <property type="match status" value="1"/>
</dbReference>
<dbReference type="PANTHER" id="PTHR30461">
    <property type="entry name" value="DNA-INVERTASE FROM LAMBDOID PROPHAGE"/>
    <property type="match status" value="1"/>
</dbReference>
<feature type="domain" description="Recombinase" evidence="2">
    <location>
        <begin position="155"/>
        <end position="260"/>
    </location>
</feature>
<dbReference type="InterPro" id="IPR050639">
    <property type="entry name" value="SSR_resolvase"/>
</dbReference>
<dbReference type="SMART" id="SM00857">
    <property type="entry name" value="Resolvase"/>
    <property type="match status" value="1"/>
</dbReference>